<protein>
    <submittedName>
        <fullName evidence="1">Uncharacterized protein</fullName>
    </submittedName>
</protein>
<accession>A0ABQ0QLL3</accession>
<comment type="caution">
    <text evidence="1">The sequence shown here is derived from an EMBL/GenBank/DDBJ whole genome shotgun (WGS) entry which is preliminary data.</text>
</comment>
<sequence>MHAVEVITVAANIVHKKGQRFDTLPFDGTVRVKQSFGSNGMLFSGGMSARK</sequence>
<evidence type="ECO:0000313" key="2">
    <source>
        <dbReference type="Proteomes" id="UP001062443"/>
    </source>
</evidence>
<organism evidence="1 2">
    <name type="scientific">Neokomagataea tanensis NBRC 106556</name>
    <dbReference type="NCBI Taxonomy" id="1223519"/>
    <lineage>
        <taxon>Bacteria</taxon>
        <taxon>Pseudomonadati</taxon>
        <taxon>Pseudomonadota</taxon>
        <taxon>Alphaproteobacteria</taxon>
        <taxon>Acetobacterales</taxon>
        <taxon>Acetobacteraceae</taxon>
        <taxon>Neokomagataea</taxon>
    </lineage>
</organism>
<dbReference type="Proteomes" id="UP001062443">
    <property type="component" value="Unassembled WGS sequence"/>
</dbReference>
<name>A0ABQ0QLL3_9PROT</name>
<proteinExistence type="predicted"/>
<dbReference type="EMBL" id="BAQB01000097">
    <property type="protein sequence ID" value="GBR49442.1"/>
    <property type="molecule type" value="Genomic_DNA"/>
</dbReference>
<keyword evidence="2" id="KW-1185">Reference proteome</keyword>
<reference evidence="1" key="1">
    <citation type="submission" date="2013-04" db="EMBL/GenBank/DDBJ databases">
        <title>The genome sequencing project of 58 acetic acid bacteria.</title>
        <authorList>
            <person name="Okamoto-Kainuma A."/>
            <person name="Ishikawa M."/>
            <person name="Umino S."/>
            <person name="Koizumi Y."/>
            <person name="Shiwa Y."/>
            <person name="Yoshikawa H."/>
            <person name="Matsutani M."/>
            <person name="Matsushita K."/>
        </authorList>
    </citation>
    <scope>NUCLEOTIDE SEQUENCE</scope>
    <source>
        <strain evidence="1">NBRC 106556</strain>
    </source>
</reference>
<evidence type="ECO:0000313" key="1">
    <source>
        <dbReference type="EMBL" id="GBR49442.1"/>
    </source>
</evidence>
<gene>
    <name evidence="1" type="ORF">AA106556_2055</name>
</gene>